<evidence type="ECO:0000256" key="1">
    <source>
        <dbReference type="SAM" id="MobiDB-lite"/>
    </source>
</evidence>
<gene>
    <name evidence="2" type="ORF">M406DRAFT_73706</name>
</gene>
<organism evidence="2 3">
    <name type="scientific">Cryphonectria parasitica (strain ATCC 38755 / EP155)</name>
    <dbReference type="NCBI Taxonomy" id="660469"/>
    <lineage>
        <taxon>Eukaryota</taxon>
        <taxon>Fungi</taxon>
        <taxon>Dikarya</taxon>
        <taxon>Ascomycota</taxon>
        <taxon>Pezizomycotina</taxon>
        <taxon>Sordariomycetes</taxon>
        <taxon>Sordariomycetidae</taxon>
        <taxon>Diaporthales</taxon>
        <taxon>Cryphonectriaceae</taxon>
        <taxon>Cryphonectria-Endothia species complex</taxon>
        <taxon>Cryphonectria</taxon>
    </lineage>
</organism>
<dbReference type="PANTHER" id="PTHR15837">
    <property type="entry name" value="RAN GUANINE NUCLEOTIDE RELEASE FACTOR"/>
    <property type="match status" value="1"/>
</dbReference>
<feature type="compositionally biased region" description="Low complexity" evidence="1">
    <location>
        <begin position="112"/>
        <end position="131"/>
    </location>
</feature>
<evidence type="ECO:0000313" key="3">
    <source>
        <dbReference type="Proteomes" id="UP000803844"/>
    </source>
</evidence>
<dbReference type="RefSeq" id="XP_040774032.1">
    <property type="nucleotide sequence ID" value="XM_040925647.1"/>
</dbReference>
<dbReference type="GO" id="GO:0005634">
    <property type="term" value="C:nucleus"/>
    <property type="evidence" value="ECO:0007669"/>
    <property type="project" value="TreeGrafter"/>
</dbReference>
<proteinExistence type="predicted"/>
<name>A0A9P5CLG9_CRYP1</name>
<protein>
    <recommendedName>
        <fullName evidence="4">NYN domain-containing protein</fullName>
    </recommendedName>
</protein>
<reference evidence="2" key="1">
    <citation type="journal article" date="2020" name="Phytopathology">
        <title>Genome sequence of the chestnut blight fungus Cryphonectria parasitica EP155: A fundamental resource for an archetypical invasive plant pathogen.</title>
        <authorList>
            <person name="Crouch J.A."/>
            <person name="Dawe A."/>
            <person name="Aerts A."/>
            <person name="Barry K."/>
            <person name="Churchill A.C.L."/>
            <person name="Grimwood J."/>
            <person name="Hillman B."/>
            <person name="Milgroom M.G."/>
            <person name="Pangilinan J."/>
            <person name="Smith M."/>
            <person name="Salamov A."/>
            <person name="Schmutz J."/>
            <person name="Yadav J."/>
            <person name="Grigoriev I.V."/>
            <person name="Nuss D."/>
        </authorList>
    </citation>
    <scope>NUCLEOTIDE SEQUENCE</scope>
    <source>
        <strain evidence="2">EP155</strain>
    </source>
</reference>
<dbReference type="OrthoDB" id="5590473at2759"/>
<evidence type="ECO:0000313" key="2">
    <source>
        <dbReference type="EMBL" id="KAF3763053.1"/>
    </source>
</evidence>
<dbReference type="PANTHER" id="PTHR15837:SF5">
    <property type="entry name" value="NYN DOMAIN-CONTAINING PROTEIN"/>
    <property type="match status" value="1"/>
</dbReference>
<dbReference type="EMBL" id="MU032349">
    <property type="protein sequence ID" value="KAF3763053.1"/>
    <property type="molecule type" value="Genomic_DNA"/>
</dbReference>
<dbReference type="GO" id="GO:0005085">
    <property type="term" value="F:guanyl-nucleotide exchange factor activity"/>
    <property type="evidence" value="ECO:0007669"/>
    <property type="project" value="TreeGrafter"/>
</dbReference>
<dbReference type="Proteomes" id="UP000803844">
    <property type="component" value="Unassembled WGS sequence"/>
</dbReference>
<comment type="caution">
    <text evidence="2">The sequence shown here is derived from an EMBL/GenBank/DDBJ whole genome shotgun (WGS) entry which is preliminary data.</text>
</comment>
<dbReference type="GeneID" id="63842776"/>
<dbReference type="GO" id="GO:0031267">
    <property type="term" value="F:small GTPase binding"/>
    <property type="evidence" value="ECO:0007669"/>
    <property type="project" value="TreeGrafter"/>
</dbReference>
<keyword evidence="3" id="KW-1185">Reference proteome</keyword>
<dbReference type="InterPro" id="IPR007681">
    <property type="entry name" value="Mog1"/>
</dbReference>
<feature type="compositionally biased region" description="Polar residues" evidence="1">
    <location>
        <begin position="1"/>
        <end position="14"/>
    </location>
</feature>
<sequence>MGTSQRAPTRSSRLPQRPMLGNFDRIFEGRRLVRGPDDLNILDASPPKLGNMERLHIKPAQDGQPSGTPAVPANRLDIRRILACTVDSATHSRFRRRRRRDSSSEDDDATTLDDASVSAVASLASTPATSPDVSPVGGKGDDHNDVSDLEGKDDGVVGAQGNFGHKPTPQPAPLPPSRLPAVYPVPVPVPVPMPMRLPPGTAIDNTGRLRQITVRGELLPLFSELQKARRAEVSRIVAASHTLAAAEKAILPWDAHGNLISVVQDRRQGIPASGFDFISRSAVEPLYRVEKDVRLKIVRAILDATLFEDALLRSNNLTMVRATQPIHVFVDVSNIIIGFYQKQDNTIKQARFMPTDARIPAPIFSFEAFTAAAERGRPCAKRVLAGSIKAGAATPGFMLEAAALGYEMNVLQRVQGSKRTRTNPAPLGVYIPESWDGTHREQAVDEILQLKMMQTLIDTTEPGVMVVATGDAAEAEFSDGFHKSVVRALGLGWLVEVVGFRNNMSSAWFAEAFREKWAQQLRILTIDGLVEELLAS</sequence>
<feature type="compositionally biased region" description="Basic and acidic residues" evidence="1">
    <location>
        <begin position="139"/>
        <end position="155"/>
    </location>
</feature>
<feature type="region of interest" description="Disordered" evidence="1">
    <location>
        <begin position="1"/>
        <end position="22"/>
    </location>
</feature>
<evidence type="ECO:0008006" key="4">
    <source>
        <dbReference type="Google" id="ProtNLM"/>
    </source>
</evidence>
<dbReference type="GO" id="GO:0006606">
    <property type="term" value="P:protein import into nucleus"/>
    <property type="evidence" value="ECO:0007669"/>
    <property type="project" value="TreeGrafter"/>
</dbReference>
<dbReference type="AlphaFoldDB" id="A0A9P5CLG9"/>
<dbReference type="CDD" id="cd18724">
    <property type="entry name" value="PIN_LabA-like"/>
    <property type="match status" value="1"/>
</dbReference>
<feature type="region of interest" description="Disordered" evidence="1">
    <location>
        <begin position="90"/>
        <end position="176"/>
    </location>
</feature>
<accession>A0A9P5CLG9</accession>